<evidence type="ECO:0000256" key="1">
    <source>
        <dbReference type="SAM" id="MobiDB-lite"/>
    </source>
</evidence>
<dbReference type="Pfam" id="PF11706">
    <property type="entry name" value="zf-CGNR"/>
    <property type="match status" value="1"/>
</dbReference>
<sequence length="205" mass="22065">MAWTWTERQFVGGALALDLVNTVCFRDDPVRRFDKFAALSDLSDFAAAASRFAGAPTLGLGPGTADALVLAHHKEVREAIDAALRPLAAARAPAAGDLQRLLRFHHDWLGGRSLAATEAGLAFSDGEGPLPLAALATHSALAILFSDAISRVKACPNCHWLFLDRSRNASRVWCDMAVCGNRAKSERHQRRRRGETEPALAGLEG</sequence>
<dbReference type="OrthoDB" id="9808437at2"/>
<dbReference type="PANTHER" id="PTHR35525:SF3">
    <property type="entry name" value="BLL6575 PROTEIN"/>
    <property type="match status" value="1"/>
</dbReference>
<feature type="region of interest" description="Disordered" evidence="1">
    <location>
        <begin position="185"/>
        <end position="205"/>
    </location>
</feature>
<gene>
    <name evidence="3" type="ORF">E4O86_11000</name>
</gene>
<dbReference type="Pfam" id="PF07336">
    <property type="entry name" value="ABATE"/>
    <property type="match status" value="1"/>
</dbReference>
<organism evidence="3 4">
    <name type="scientific">Propylenella binzhouense</name>
    <dbReference type="NCBI Taxonomy" id="2555902"/>
    <lineage>
        <taxon>Bacteria</taxon>
        <taxon>Pseudomonadati</taxon>
        <taxon>Pseudomonadota</taxon>
        <taxon>Alphaproteobacteria</taxon>
        <taxon>Hyphomicrobiales</taxon>
        <taxon>Propylenellaceae</taxon>
        <taxon>Propylenella</taxon>
    </lineage>
</organism>
<dbReference type="Proteomes" id="UP000773614">
    <property type="component" value="Unassembled WGS sequence"/>
</dbReference>
<dbReference type="EMBL" id="SPKJ01000032">
    <property type="protein sequence ID" value="MYZ48238.1"/>
    <property type="molecule type" value="Genomic_DNA"/>
</dbReference>
<dbReference type="InterPro" id="IPR021005">
    <property type="entry name" value="Znf_CGNR"/>
</dbReference>
<protein>
    <recommendedName>
        <fullName evidence="2">Zinc finger CGNR domain-containing protein</fullName>
    </recommendedName>
</protein>
<dbReference type="Gene3D" id="1.10.3300.10">
    <property type="entry name" value="Jann2411-like domain"/>
    <property type="match status" value="1"/>
</dbReference>
<dbReference type="SUPFAM" id="SSF160904">
    <property type="entry name" value="Jann2411-like"/>
    <property type="match status" value="1"/>
</dbReference>
<accession>A0A964T4E1</accession>
<dbReference type="InterPro" id="IPR023286">
    <property type="entry name" value="ABATE_dom_sf"/>
</dbReference>
<name>A0A964T4E1_9HYPH</name>
<evidence type="ECO:0000313" key="3">
    <source>
        <dbReference type="EMBL" id="MYZ48238.1"/>
    </source>
</evidence>
<dbReference type="PANTHER" id="PTHR35525">
    <property type="entry name" value="BLL6575 PROTEIN"/>
    <property type="match status" value="1"/>
</dbReference>
<proteinExistence type="predicted"/>
<dbReference type="InterPro" id="IPR010852">
    <property type="entry name" value="ABATE"/>
</dbReference>
<evidence type="ECO:0000313" key="4">
    <source>
        <dbReference type="Proteomes" id="UP000773614"/>
    </source>
</evidence>
<comment type="caution">
    <text evidence="3">The sequence shown here is derived from an EMBL/GenBank/DDBJ whole genome shotgun (WGS) entry which is preliminary data.</text>
</comment>
<dbReference type="RefSeq" id="WP_161140589.1">
    <property type="nucleotide sequence ID" value="NZ_SPKJ01000032.1"/>
</dbReference>
<reference evidence="3" key="1">
    <citation type="submission" date="2019-03" db="EMBL/GenBank/DDBJ databases">
        <title>Afifella sp. nov., isolated from activated sludge.</title>
        <authorList>
            <person name="Li Q."/>
            <person name="Liu Y."/>
        </authorList>
    </citation>
    <scope>NUCLEOTIDE SEQUENCE</scope>
    <source>
        <strain evidence="3">L72</strain>
    </source>
</reference>
<keyword evidence="4" id="KW-1185">Reference proteome</keyword>
<evidence type="ECO:0000259" key="2">
    <source>
        <dbReference type="Pfam" id="PF11706"/>
    </source>
</evidence>
<dbReference type="AlphaFoldDB" id="A0A964T4E1"/>
<feature type="domain" description="Zinc finger CGNR" evidence="2">
    <location>
        <begin position="151"/>
        <end position="192"/>
    </location>
</feature>